<name>A0A9P6Y6X1_RHIOR</name>
<evidence type="ECO:0000313" key="1">
    <source>
        <dbReference type="EMBL" id="KAG1540191.1"/>
    </source>
</evidence>
<dbReference type="Pfam" id="PF05024">
    <property type="entry name" value="Gpi1"/>
    <property type="match status" value="1"/>
</dbReference>
<dbReference type="PANTHER" id="PTHR21329:SF3">
    <property type="entry name" value="PHOSPHATIDYLINOSITOL N-ACETYLGLUCOSAMINYLTRANSFERASE SUBUNIT Q"/>
    <property type="match status" value="1"/>
</dbReference>
<reference evidence="1" key="1">
    <citation type="journal article" date="2020" name="Microb. Genom.">
        <title>Genetic diversity of clinical and environmental Mucorales isolates obtained from an investigation of mucormycosis cases among solid organ transplant recipients.</title>
        <authorList>
            <person name="Nguyen M.H."/>
            <person name="Kaul D."/>
            <person name="Muto C."/>
            <person name="Cheng S.J."/>
            <person name="Richter R.A."/>
            <person name="Bruno V.M."/>
            <person name="Liu G."/>
            <person name="Beyhan S."/>
            <person name="Sundermann A.J."/>
            <person name="Mounaud S."/>
            <person name="Pasculle A.W."/>
            <person name="Nierman W.C."/>
            <person name="Driscoll E."/>
            <person name="Cumbie R."/>
            <person name="Clancy C.J."/>
            <person name="Dupont C.L."/>
        </authorList>
    </citation>
    <scope>NUCLEOTIDE SEQUENCE</scope>
    <source>
        <strain evidence="1">GL16</strain>
    </source>
</reference>
<comment type="caution">
    <text evidence="1">The sequence shown here is derived from an EMBL/GenBank/DDBJ whole genome shotgun (WGS) entry which is preliminary data.</text>
</comment>
<organism evidence="1 2">
    <name type="scientific">Rhizopus oryzae</name>
    <name type="common">Mucormycosis agent</name>
    <name type="synonym">Rhizopus arrhizus var. delemar</name>
    <dbReference type="NCBI Taxonomy" id="64495"/>
    <lineage>
        <taxon>Eukaryota</taxon>
        <taxon>Fungi</taxon>
        <taxon>Fungi incertae sedis</taxon>
        <taxon>Mucoromycota</taxon>
        <taxon>Mucoromycotina</taxon>
        <taxon>Mucoromycetes</taxon>
        <taxon>Mucorales</taxon>
        <taxon>Mucorineae</taxon>
        <taxon>Rhizopodaceae</taxon>
        <taxon>Rhizopus</taxon>
    </lineage>
</organism>
<dbReference type="AlphaFoldDB" id="A0A9P6Y6X1"/>
<accession>A0A9P6Y6X1</accession>
<dbReference type="InterPro" id="IPR007720">
    <property type="entry name" value="PigQ/GPI1"/>
</dbReference>
<sequence>MFAHNAIKLFWPSHLCSPKCHQGYLIGWYNASNSICVASVVPNVEFSELQYFLNESRTSGEHFVHINKVCNVPPRILGYLTVDKQCKFPVLNQEDKVWLNINLTSQYIPIPLSVYINNKRVKPENYQVIFYDQPNPKGLQFLSLDPLELDISASNTIVSKKQKCDSLEQIIHCSHQLNHEGKDPVSANLEMVLIQINSSYFLERGVQQLPFKYKQKHLSNQSFMDYFIHFLYAMWTWLVRTLAEVTLQALSIRLPPFILNGVAFKDLFAAGQQIDLRLQQLFFWPRQYVMLRKQNWANTAKARAHYISFYNSMWLVANDIIIGMAVGSFLMANKHIMAENFHDILHKYTVKSLESMVLWFLESPAGLKLNHELASFLSELFLWLLRLWTLCPQVVEPYTPQIIHAIGLSGVFGVTMIISLSSDFLAFMTLHINYCLEQVFLPS</sequence>
<proteinExistence type="predicted"/>
<dbReference type="PANTHER" id="PTHR21329">
    <property type="entry name" value="PHOSPHATIDYLINOSITOL N-ACETYLGLUCOSAMINYLTRANSFERASE SUBUNIT Q-RELATED"/>
    <property type="match status" value="1"/>
</dbReference>
<dbReference type="GO" id="GO:0016020">
    <property type="term" value="C:membrane"/>
    <property type="evidence" value="ECO:0007669"/>
    <property type="project" value="InterPro"/>
</dbReference>
<evidence type="ECO:0000313" key="2">
    <source>
        <dbReference type="Proteomes" id="UP000717996"/>
    </source>
</evidence>
<protein>
    <submittedName>
        <fullName evidence="1">Uncharacterized protein</fullName>
    </submittedName>
</protein>
<dbReference type="Proteomes" id="UP000717996">
    <property type="component" value="Unassembled WGS sequence"/>
</dbReference>
<dbReference type="OrthoDB" id="70250at2759"/>
<gene>
    <name evidence="1" type="ORF">G6F51_008675</name>
</gene>
<dbReference type="EMBL" id="JAANIT010001461">
    <property type="protein sequence ID" value="KAG1540191.1"/>
    <property type="molecule type" value="Genomic_DNA"/>
</dbReference>
<dbReference type="GO" id="GO:0005783">
    <property type="term" value="C:endoplasmic reticulum"/>
    <property type="evidence" value="ECO:0007669"/>
    <property type="project" value="TreeGrafter"/>
</dbReference>
<dbReference type="GO" id="GO:0006506">
    <property type="term" value="P:GPI anchor biosynthetic process"/>
    <property type="evidence" value="ECO:0007669"/>
    <property type="project" value="InterPro"/>
</dbReference>